<gene>
    <name evidence="9" type="ORF">SK128_003833</name>
</gene>
<feature type="domain" description="BIG2" evidence="3">
    <location>
        <begin position="238"/>
        <end position="295"/>
    </location>
</feature>
<evidence type="ECO:0000259" key="8">
    <source>
        <dbReference type="Pfam" id="PF26181"/>
    </source>
</evidence>
<dbReference type="PANTHER" id="PTHR23019">
    <property type="entry name" value="NUCLEAR PORE MEMBRANE GLYCOPROTEIN GP210-RELATED"/>
    <property type="match status" value="1"/>
</dbReference>
<evidence type="ECO:0000256" key="2">
    <source>
        <dbReference type="SAM" id="Phobius"/>
    </source>
</evidence>
<feature type="domain" description="NUP210 C-terminal Ig-like" evidence="4">
    <location>
        <begin position="765"/>
        <end position="871"/>
    </location>
</feature>
<dbReference type="Pfam" id="PF24902">
    <property type="entry name" value="Ig_NUP210_9th"/>
    <property type="match status" value="1"/>
</dbReference>
<dbReference type="InterPro" id="IPR055094">
    <property type="entry name" value="NUP210_Ig15"/>
</dbReference>
<dbReference type="InterPro" id="IPR057586">
    <property type="entry name" value="Ig_NUP210_16th"/>
</dbReference>
<name>A0AAN8WWV4_HALRR</name>
<dbReference type="Pfam" id="PF25354">
    <property type="entry name" value="Ig_NUP210_16th"/>
    <property type="match status" value="1"/>
</dbReference>
<accession>A0AAN8WWV4</accession>
<evidence type="ECO:0000256" key="1">
    <source>
        <dbReference type="SAM" id="MobiDB-lite"/>
    </source>
</evidence>
<evidence type="ECO:0000259" key="4">
    <source>
        <dbReference type="Pfam" id="PF22957"/>
    </source>
</evidence>
<feature type="domain" description="NUP210 Ig-like" evidence="7">
    <location>
        <begin position="646"/>
        <end position="707"/>
    </location>
</feature>
<dbReference type="InterPro" id="IPR058779">
    <property type="entry name" value="Ig_NUP210_13th"/>
</dbReference>
<evidence type="ECO:0000313" key="10">
    <source>
        <dbReference type="Proteomes" id="UP001381693"/>
    </source>
</evidence>
<feature type="domain" description="NUP210 Ig-like" evidence="6">
    <location>
        <begin position="59"/>
        <end position="136"/>
    </location>
</feature>
<dbReference type="Pfam" id="PF22957">
    <property type="entry name" value="NUP210_Ig"/>
    <property type="match status" value="1"/>
</dbReference>
<feature type="transmembrane region" description="Helical" evidence="2">
    <location>
        <begin position="972"/>
        <end position="993"/>
    </location>
</feature>
<evidence type="ECO:0000259" key="6">
    <source>
        <dbReference type="Pfam" id="PF24902"/>
    </source>
</evidence>
<keyword evidence="2" id="KW-0812">Transmembrane</keyword>
<feature type="region of interest" description="Disordered" evidence="1">
    <location>
        <begin position="1065"/>
        <end position="1084"/>
    </location>
</feature>
<dbReference type="Pfam" id="PF26181">
    <property type="entry name" value="Ig_NUP210_13th"/>
    <property type="match status" value="1"/>
</dbReference>
<dbReference type="Proteomes" id="UP001381693">
    <property type="component" value="Unassembled WGS sequence"/>
</dbReference>
<feature type="domain" description="NUP210 Ig-like" evidence="5">
    <location>
        <begin position="539"/>
        <end position="639"/>
    </location>
</feature>
<dbReference type="Pfam" id="PF26183">
    <property type="entry name" value="Ig_NUP210_14th"/>
    <property type="match status" value="1"/>
</dbReference>
<evidence type="ECO:0000259" key="5">
    <source>
        <dbReference type="Pfam" id="PF22959"/>
    </source>
</evidence>
<dbReference type="PANTHER" id="PTHR23019:SF0">
    <property type="entry name" value="NUCLEAR PORE MEMBRANE GLYCOPROTEIN 210"/>
    <property type="match status" value="1"/>
</dbReference>
<protein>
    <recommendedName>
        <fullName evidence="11">Nuclear pore membrane glycoprotein 210</fullName>
    </recommendedName>
</protein>
<dbReference type="Pfam" id="PF02368">
    <property type="entry name" value="Big_2"/>
    <property type="match status" value="1"/>
</dbReference>
<dbReference type="InterPro" id="IPR045197">
    <property type="entry name" value="NUP210-like"/>
</dbReference>
<dbReference type="EMBL" id="JAXCGZ010015644">
    <property type="protein sequence ID" value="KAK7069963.1"/>
    <property type="molecule type" value="Genomic_DNA"/>
</dbReference>
<dbReference type="InterPro" id="IPR003343">
    <property type="entry name" value="Big_2"/>
</dbReference>
<feature type="domain" description="NUP210 Ig-like" evidence="8">
    <location>
        <begin position="327"/>
        <end position="424"/>
    </location>
</feature>
<sequence>MLVSSVYQVLKPEGEIGELVVSVRIISYGTGVSDNVQQHTLPNLKASLPVRFVEDAILQPSSAVLYRHKANILDLVISGGSGFFEVQMPTSEVLSMAYSEKDKKVAVRPLSDGEVKVTLIDVCLDAENPAGAIVRVSSIASLELVVVDRVELGGYLEAEVLALDSAGYIIPAHSLMNLTPHPQANIIEMSYKRTNQRGNAVCNVYGRHVGDTTLRVSAGNIGKEETLIYSPAKPIQVFPPLTLQPKNITLIIGATYQVIKKGGPYPDVVVEFSMENDTIASTSHTGVVTAKSLGITVLTGKAVSFNKQTGEAVVYSKDMVIVNVIPLNKIRIQAPLTYLETGTTMPLYAFGSDDNQNPFSYATAVPPLMFEWSISNKHIASFVGIFKNNGIVEGKENNGIVRIKAEHPGTVTVTLKVKPTHPMTTPNFQIVDNLVMVAKYEFRVFESLRLKYPADSSSSLLLSKQAETKIRTNRDGDAQLSYEVEGCNVDGTKNGNPIVTVSPDGTVRSGSTTGQSTVVVKVKESFGVSQYLTILCEVKKVKYIQTEVEKFMSISSGESITRVPVGANFHLQLSYHDDRGRIFHATSVKPKYRVSRHDLINIHYGSINNTVSVKVQGSGQSVLHIWDEHDEQVYDYLWVNSGSAVTPEKVTVPLGDHVCFLSNVQNIDGSPGVWSTKGDAATVDVVSGVTSTLRVGRSLVSYEISNGFVALAEVSVVPITKIIVGSLTQALSIGHVGVSHFAPISIAGDDTTVQDSFCNPVNPPSTVPPFTCILAFSPSIPEIDVRDIFSAKAVYIPHNGYGCDITSLTGPSLAVATVTSGVIIEAVVVGKGEQGEVRSGQTALVFHAAPVSEISEVKLSNVEPSVTVTLIGTPDVLTNLEIPGVVGDANVVELYLGSPDGNKRPLTLTAKDSAWVADAAESDKVSVFSPLSRSYVEISVQFDVMDGECVVPKSELGILSVLLAVVTHPDRFIVSIISVIVILACIIIGYQALFGTNYRQTRENGVFASSPAPAPPMASLSSGRNATVPVRTQQDPVRQRLSYSISPSPQRVHLWSENAEPIYGGASFRRGAYDGSPTYSGSPK</sequence>
<dbReference type="AlphaFoldDB" id="A0AAN8WWV4"/>
<dbReference type="InterPro" id="IPR056899">
    <property type="entry name" value="Ig_NUP210_9th"/>
</dbReference>
<keyword evidence="2" id="KW-0472">Membrane</keyword>
<keyword evidence="10" id="KW-1185">Reference proteome</keyword>
<reference evidence="9 10" key="1">
    <citation type="submission" date="2023-11" db="EMBL/GenBank/DDBJ databases">
        <title>Halocaridina rubra genome assembly.</title>
        <authorList>
            <person name="Smith C."/>
        </authorList>
    </citation>
    <scope>NUCLEOTIDE SEQUENCE [LARGE SCALE GENOMIC DNA]</scope>
    <source>
        <strain evidence="9">EP-1</strain>
        <tissue evidence="9">Whole</tissue>
    </source>
</reference>
<proteinExistence type="predicted"/>
<evidence type="ECO:0000259" key="7">
    <source>
        <dbReference type="Pfam" id="PF25354"/>
    </source>
</evidence>
<keyword evidence="2" id="KW-1133">Transmembrane helix</keyword>
<feature type="compositionally biased region" description="Polar residues" evidence="1">
    <location>
        <begin position="1030"/>
        <end position="1042"/>
    </location>
</feature>
<evidence type="ECO:0000259" key="3">
    <source>
        <dbReference type="Pfam" id="PF02368"/>
    </source>
</evidence>
<comment type="caution">
    <text evidence="9">The sequence shown here is derived from an EMBL/GenBank/DDBJ whole genome shotgun (WGS) entry which is preliminary data.</text>
</comment>
<evidence type="ECO:0000313" key="9">
    <source>
        <dbReference type="EMBL" id="KAK7069963.1"/>
    </source>
</evidence>
<evidence type="ECO:0008006" key="11">
    <source>
        <dbReference type="Google" id="ProtNLM"/>
    </source>
</evidence>
<organism evidence="9 10">
    <name type="scientific">Halocaridina rubra</name>
    <name type="common">Hawaiian red shrimp</name>
    <dbReference type="NCBI Taxonomy" id="373956"/>
    <lineage>
        <taxon>Eukaryota</taxon>
        <taxon>Metazoa</taxon>
        <taxon>Ecdysozoa</taxon>
        <taxon>Arthropoda</taxon>
        <taxon>Crustacea</taxon>
        <taxon>Multicrustacea</taxon>
        <taxon>Malacostraca</taxon>
        <taxon>Eumalacostraca</taxon>
        <taxon>Eucarida</taxon>
        <taxon>Decapoda</taxon>
        <taxon>Pleocyemata</taxon>
        <taxon>Caridea</taxon>
        <taxon>Atyoidea</taxon>
        <taxon>Atyidae</taxon>
        <taxon>Halocaridina</taxon>
    </lineage>
</organism>
<dbReference type="GO" id="GO:0005643">
    <property type="term" value="C:nuclear pore"/>
    <property type="evidence" value="ECO:0007669"/>
    <property type="project" value="TreeGrafter"/>
</dbReference>
<dbReference type="Pfam" id="PF22959">
    <property type="entry name" value="Ig_NUP210_15th"/>
    <property type="match status" value="1"/>
</dbReference>
<feature type="region of interest" description="Disordered" evidence="1">
    <location>
        <begin position="1010"/>
        <end position="1042"/>
    </location>
</feature>
<dbReference type="InterPro" id="IPR055095">
    <property type="entry name" value="NUP210_Ig_C"/>
</dbReference>